<feature type="transmembrane region" description="Helical" evidence="6">
    <location>
        <begin position="79"/>
        <end position="101"/>
    </location>
</feature>
<evidence type="ECO:0000313" key="8">
    <source>
        <dbReference type="Proteomes" id="UP001190700"/>
    </source>
</evidence>
<keyword evidence="5 6" id="KW-0472">Membrane</keyword>
<evidence type="ECO:0000256" key="3">
    <source>
        <dbReference type="ARBA" id="ARBA00022692"/>
    </source>
</evidence>
<dbReference type="PROSITE" id="PS51257">
    <property type="entry name" value="PROKAR_LIPOPROTEIN"/>
    <property type="match status" value="1"/>
</dbReference>
<evidence type="ECO:0000256" key="4">
    <source>
        <dbReference type="ARBA" id="ARBA00022989"/>
    </source>
</evidence>
<name>A0AAE0LKT2_9CHLO</name>
<dbReference type="AlphaFoldDB" id="A0AAE0LKT2"/>
<dbReference type="EMBL" id="LGRX02000343">
    <property type="protein sequence ID" value="KAK3288842.1"/>
    <property type="molecule type" value="Genomic_DNA"/>
</dbReference>
<comment type="caution">
    <text evidence="7">The sequence shown here is derived from an EMBL/GenBank/DDBJ whole genome shotgun (WGS) entry which is preliminary data.</text>
</comment>
<dbReference type="PANTHER" id="PTHR11266:SF116">
    <property type="entry name" value="MPV17-LIKE PROTEIN"/>
    <property type="match status" value="1"/>
</dbReference>
<gene>
    <name evidence="7" type="ORF">CYMTET_3704</name>
</gene>
<dbReference type="Proteomes" id="UP001190700">
    <property type="component" value="Unassembled WGS sequence"/>
</dbReference>
<keyword evidence="4 6" id="KW-1133">Transmembrane helix</keyword>
<protein>
    <submittedName>
        <fullName evidence="7">Uncharacterized protein</fullName>
    </submittedName>
</protein>
<evidence type="ECO:0000256" key="5">
    <source>
        <dbReference type="ARBA" id="ARBA00023136"/>
    </source>
</evidence>
<dbReference type="Pfam" id="PF04117">
    <property type="entry name" value="Mpv17_PMP22"/>
    <property type="match status" value="1"/>
</dbReference>
<dbReference type="GO" id="GO:0016020">
    <property type="term" value="C:membrane"/>
    <property type="evidence" value="ECO:0007669"/>
    <property type="project" value="UniProtKB-SubCell"/>
</dbReference>
<organism evidence="7 8">
    <name type="scientific">Cymbomonas tetramitiformis</name>
    <dbReference type="NCBI Taxonomy" id="36881"/>
    <lineage>
        <taxon>Eukaryota</taxon>
        <taxon>Viridiplantae</taxon>
        <taxon>Chlorophyta</taxon>
        <taxon>Pyramimonadophyceae</taxon>
        <taxon>Pyramimonadales</taxon>
        <taxon>Pyramimonadaceae</taxon>
        <taxon>Cymbomonas</taxon>
    </lineage>
</organism>
<proteinExistence type="inferred from homology"/>
<sequence length="179" mass="19600">MLKLGKHPVARAAATSGTVMACGDALCQIIQQPDKSHGFDLARSARFGVAGITLHGPLFYYGFGCVDKMFGPTVNLRMAAIKTVVMQTSVFPVYLSAFFAWMGQLEGDSVHDSMKKVEKAFWPAFEGGCYFWPVANMFNFMLVPQHGRVAYVAGVGLIWNSFLSWTNNNASLMKKAQAS</sequence>
<dbReference type="GO" id="GO:0005737">
    <property type="term" value="C:cytoplasm"/>
    <property type="evidence" value="ECO:0007669"/>
    <property type="project" value="TreeGrafter"/>
</dbReference>
<dbReference type="PANTHER" id="PTHR11266">
    <property type="entry name" value="PEROXISOMAL MEMBRANE PROTEIN 2, PXMP2 MPV17"/>
    <property type="match status" value="1"/>
</dbReference>
<dbReference type="InterPro" id="IPR007248">
    <property type="entry name" value="Mpv17_PMP22"/>
</dbReference>
<comment type="subcellular location">
    <subcellularLocation>
        <location evidence="1">Membrane</location>
        <topology evidence="1">Multi-pass membrane protein</topology>
    </subcellularLocation>
</comment>
<evidence type="ECO:0000256" key="1">
    <source>
        <dbReference type="ARBA" id="ARBA00004141"/>
    </source>
</evidence>
<evidence type="ECO:0000313" key="7">
    <source>
        <dbReference type="EMBL" id="KAK3288842.1"/>
    </source>
</evidence>
<feature type="transmembrane region" description="Helical" evidence="6">
    <location>
        <begin position="149"/>
        <end position="166"/>
    </location>
</feature>
<comment type="similarity">
    <text evidence="2 6">Belongs to the peroxisomal membrane protein PXMP2/4 family.</text>
</comment>
<reference evidence="7 8" key="1">
    <citation type="journal article" date="2015" name="Genome Biol. Evol.">
        <title>Comparative Genomics of a Bacterivorous Green Alga Reveals Evolutionary Causalities and Consequences of Phago-Mixotrophic Mode of Nutrition.</title>
        <authorList>
            <person name="Burns J.A."/>
            <person name="Paasch A."/>
            <person name="Narechania A."/>
            <person name="Kim E."/>
        </authorList>
    </citation>
    <scope>NUCLEOTIDE SEQUENCE [LARGE SCALE GENOMIC DNA]</scope>
    <source>
        <strain evidence="7 8">PLY_AMNH</strain>
    </source>
</reference>
<evidence type="ECO:0000256" key="6">
    <source>
        <dbReference type="RuleBase" id="RU363053"/>
    </source>
</evidence>
<keyword evidence="8" id="KW-1185">Reference proteome</keyword>
<feature type="transmembrane region" description="Helical" evidence="6">
    <location>
        <begin position="121"/>
        <end position="142"/>
    </location>
</feature>
<accession>A0AAE0LKT2</accession>
<keyword evidence="3 6" id="KW-0812">Transmembrane</keyword>
<evidence type="ECO:0000256" key="2">
    <source>
        <dbReference type="ARBA" id="ARBA00006824"/>
    </source>
</evidence>